<evidence type="ECO:0000313" key="15">
    <source>
        <dbReference type="EMBL" id="RSK16972.1"/>
    </source>
</evidence>
<evidence type="ECO:0000313" key="22">
    <source>
        <dbReference type="Proteomes" id="UP000267593"/>
    </source>
</evidence>
<sequence>MIAKEFEAFLLEQEETFLTPAENLAALIDTHNADHAILVLSQITYTRIPVVTFDKRFVGTIGLRDILAYQMEQGLTDEQMATTDIVNMTKTDVAVVAPDYNITEVLHKLVDEPFLPVVDDEGIFQGIITRKSILKAVNALLHDFSKEYEIRCK</sequence>
<dbReference type="EMBL" id="LQZC01000011">
    <property type="protein sequence ID" value="KXU07243.1"/>
    <property type="molecule type" value="Genomic_DNA"/>
</dbReference>
<dbReference type="PROSITE" id="PS51371">
    <property type="entry name" value="CBS"/>
    <property type="match status" value="1"/>
</dbReference>
<dbReference type="Proteomes" id="UP000594986">
    <property type="component" value="Chromosome"/>
</dbReference>
<evidence type="ECO:0000313" key="10">
    <source>
        <dbReference type="EMBL" id="QPS97235.1"/>
    </source>
</evidence>
<evidence type="ECO:0000256" key="1">
    <source>
        <dbReference type="ARBA" id="ARBA00023122"/>
    </source>
</evidence>
<reference evidence="18 19" key="2">
    <citation type="submission" date="2016-01" db="EMBL/GenBank/DDBJ databases">
        <title>Highly variable Streptococcus oralis are common among viridans streptococci isolated from primates.</title>
        <authorList>
            <person name="Denapaite D."/>
            <person name="Rieger M."/>
            <person name="Koendgen S."/>
            <person name="Brueckner R."/>
            <person name="Ochigava I."/>
            <person name="Kappeler P."/>
            <person name="Maetz-Rensing K."/>
            <person name="Leendertz F."/>
            <person name="Hakenbeck R."/>
        </authorList>
    </citation>
    <scope>NUCLEOTIDE SEQUENCE [LARGE SCALE GENOMIC DNA]</scope>
    <source>
        <strain evidence="6 18">DD24</strain>
        <strain evidence="7 19">DD25</strain>
        <strain evidence="5 20">DD27</strain>
    </source>
</reference>
<evidence type="ECO:0000313" key="9">
    <source>
        <dbReference type="EMBL" id="OJG01972.1"/>
    </source>
</evidence>
<evidence type="ECO:0000259" key="3">
    <source>
        <dbReference type="PROSITE" id="PS51371"/>
    </source>
</evidence>
<evidence type="ECO:0000313" key="24">
    <source>
        <dbReference type="Proteomes" id="UP000272687"/>
    </source>
</evidence>
<proteinExistence type="predicted"/>
<keyword evidence="1 2" id="KW-0129">CBS domain</keyword>
<dbReference type="Proteomes" id="UP000388056">
    <property type="component" value="Unassembled WGS sequence"/>
</dbReference>
<reference evidence="22 23" key="4">
    <citation type="submission" date="2018-11" db="EMBL/GenBank/DDBJ databases">
        <title>Species Designations Belie Phenotypic and Genotypic Heterogeneity in Oral Streptococci.</title>
        <authorList>
            <person name="Velsko I."/>
        </authorList>
    </citation>
    <scope>NUCLEOTIDE SEQUENCE [LARGE SCALE GENOMIC DNA]</scope>
    <source>
        <strain evidence="14 25">BCA1</strain>
        <strain evidence="13 26">BCC12</strain>
        <strain evidence="12 24">BCC50</strain>
        <strain evidence="15 23">BCC52</strain>
        <strain evidence="11 22">BCC63</strain>
    </source>
</reference>
<dbReference type="PANTHER" id="PTHR43080:SF30">
    <property type="entry name" value="CYCLIC DI-AMP RECEPTOR B"/>
    <property type="match status" value="1"/>
</dbReference>
<dbReference type="InterPro" id="IPR000644">
    <property type="entry name" value="CBS_dom"/>
</dbReference>
<dbReference type="Proteomes" id="UP000267979">
    <property type="component" value="Unassembled WGS sequence"/>
</dbReference>
<dbReference type="Pfam" id="PF00571">
    <property type="entry name" value="CBS"/>
    <property type="match status" value="2"/>
</dbReference>
<evidence type="ECO:0000313" key="26">
    <source>
        <dbReference type="Proteomes" id="UP000280182"/>
    </source>
</evidence>
<dbReference type="Proteomes" id="UP000267593">
    <property type="component" value="Unassembled WGS sequence"/>
</dbReference>
<dbReference type="NCBIfam" id="NF041630">
    <property type="entry name" value="CBS_CbpB"/>
    <property type="match status" value="1"/>
</dbReference>
<dbReference type="Proteomes" id="UP000272687">
    <property type="component" value="Unassembled WGS sequence"/>
</dbReference>
<organism evidence="4 17">
    <name type="scientific">Streptococcus oralis</name>
    <dbReference type="NCBI Taxonomy" id="1303"/>
    <lineage>
        <taxon>Bacteria</taxon>
        <taxon>Bacillati</taxon>
        <taxon>Bacillota</taxon>
        <taxon>Bacilli</taxon>
        <taxon>Lactobacillales</taxon>
        <taxon>Streptococcaceae</taxon>
        <taxon>Streptococcus</taxon>
    </lineage>
</organism>
<evidence type="ECO:0000313" key="11">
    <source>
        <dbReference type="EMBL" id="RSI65640.1"/>
    </source>
</evidence>
<reference evidence="8" key="7">
    <citation type="submission" date="2023-07" db="EMBL/GenBank/DDBJ databases">
        <title>Whole Genome Sequencing of Colonoscopy isolates.</title>
        <authorList>
            <person name="Surve S.V."/>
            <person name="Valls R.A."/>
            <person name="Barrak K.E."/>
            <person name="Gardner T.B."/>
            <person name="O'Toole G.A."/>
        </authorList>
    </citation>
    <scope>NUCLEOTIDE SEQUENCE</scope>
    <source>
        <strain evidence="8">GP0012</strain>
    </source>
</reference>
<evidence type="ECO:0000313" key="7">
    <source>
        <dbReference type="EMBL" id="KXU07243.1"/>
    </source>
</evidence>
<dbReference type="EMBL" id="RJVZ01000011">
    <property type="protein sequence ID" value="RSK08406.1"/>
    <property type="molecule type" value="Genomic_DNA"/>
</dbReference>
<accession>A0A081R776</accession>
<dbReference type="InterPro" id="IPR051257">
    <property type="entry name" value="Diverse_CBS-Domain"/>
</dbReference>
<dbReference type="Proteomes" id="UP000280182">
    <property type="component" value="Unassembled WGS sequence"/>
</dbReference>
<dbReference type="Proteomes" id="UP001170022">
    <property type="component" value="Unassembled WGS sequence"/>
</dbReference>
<dbReference type="EMBL" id="JPGB01000003">
    <property type="protein sequence ID" value="KEQ51049.1"/>
    <property type="molecule type" value="Genomic_DNA"/>
</dbReference>
<dbReference type="Gene3D" id="3.10.580.10">
    <property type="entry name" value="CBS-domain"/>
    <property type="match status" value="1"/>
</dbReference>
<gene>
    <name evidence="11" type="primary">ykuL</name>
    <name evidence="8" type="synonym">cbpB</name>
    <name evidence="9" type="ORF">BBP19_06395</name>
    <name evidence="13" type="ORF">D8802_06300</name>
    <name evidence="14" type="ORF">D8804_07155</name>
    <name evidence="15" type="ORF">D8844_06320</name>
    <name evidence="12" type="ORF">D8860_04875</name>
    <name evidence="11" type="ORF">D8863_08525</name>
    <name evidence="10" type="ORF">I6G43_08445</name>
    <name evidence="16" type="ORF">NCTC10232_01613</name>
    <name evidence="8" type="ORF">Q4441_05820</name>
    <name evidence="4" type="ORF">SK143_0207</name>
    <name evidence="6" type="ORF">SORDD24_01653</name>
    <name evidence="7" type="ORF">SORDD25_01167</name>
    <name evidence="5" type="ORF">SORDD27_01510</name>
</gene>
<evidence type="ECO:0000313" key="18">
    <source>
        <dbReference type="Proteomes" id="UP000070353"/>
    </source>
</evidence>
<dbReference type="CDD" id="cd04643">
    <property type="entry name" value="CBS_pair_bac"/>
    <property type="match status" value="1"/>
</dbReference>
<dbReference type="InterPro" id="IPR046342">
    <property type="entry name" value="CBS_dom_sf"/>
</dbReference>
<evidence type="ECO:0000313" key="28">
    <source>
        <dbReference type="Proteomes" id="UP000594986"/>
    </source>
</evidence>
<dbReference type="Proteomes" id="UP000183671">
    <property type="component" value="Unassembled WGS sequence"/>
</dbReference>
<evidence type="ECO:0000313" key="25">
    <source>
        <dbReference type="Proteomes" id="UP000279863"/>
    </source>
</evidence>
<evidence type="ECO:0000313" key="16">
    <source>
        <dbReference type="EMBL" id="VTT10916.1"/>
    </source>
</evidence>
<dbReference type="STRING" id="1303.SORDD17_00945"/>
<dbReference type="EMBL" id="MBDM01000009">
    <property type="protein sequence ID" value="OJG01972.1"/>
    <property type="molecule type" value="Genomic_DNA"/>
</dbReference>
<evidence type="ECO:0000313" key="17">
    <source>
        <dbReference type="Proteomes" id="UP000028098"/>
    </source>
</evidence>
<reference evidence="4 17" key="1">
    <citation type="submission" date="2014-05" db="EMBL/GenBank/DDBJ databases">
        <authorList>
            <person name="Daugherty S.C."/>
            <person name="Tallon L.J."/>
            <person name="Sadzewicz L."/>
            <person name="Kilian M."/>
            <person name="Tettelin H."/>
        </authorList>
    </citation>
    <scope>NUCLEOTIDE SEQUENCE [LARGE SCALE GENOMIC DNA]</scope>
    <source>
        <strain evidence="4 17">SK143</strain>
    </source>
</reference>
<evidence type="ECO:0000313" key="27">
    <source>
        <dbReference type="Proteomes" id="UP000388056"/>
    </source>
</evidence>
<evidence type="ECO:0000313" key="14">
    <source>
        <dbReference type="EMBL" id="RSK08406.1"/>
    </source>
</evidence>
<evidence type="ECO:0000256" key="2">
    <source>
        <dbReference type="PROSITE-ProRule" id="PRU00703"/>
    </source>
</evidence>
<evidence type="ECO:0000313" key="6">
    <source>
        <dbReference type="EMBL" id="KXU03605.1"/>
    </source>
</evidence>
<dbReference type="Proteomes" id="UP000071369">
    <property type="component" value="Unassembled WGS sequence"/>
</dbReference>
<reference evidence="16 27" key="5">
    <citation type="submission" date="2019-05" db="EMBL/GenBank/DDBJ databases">
        <authorList>
            <consortium name="Pathogen Informatics"/>
        </authorList>
    </citation>
    <scope>NUCLEOTIDE SEQUENCE [LARGE SCALE GENOMIC DNA]</scope>
    <source>
        <strain evidence="16 27">NCTC10232</strain>
    </source>
</reference>
<dbReference type="RefSeq" id="WP_000560696.1">
    <property type="nucleotide sequence ID" value="NZ_CABEIU010000002.1"/>
</dbReference>
<dbReference type="EMBL" id="RMVK01000005">
    <property type="protein sequence ID" value="RSK16972.1"/>
    <property type="molecule type" value="Genomic_DNA"/>
</dbReference>
<reference evidence="10 28" key="6">
    <citation type="submission" date="2020-12" db="EMBL/GenBank/DDBJ databases">
        <title>FDA dAtabase for Regulatory Grade micrObial Sequences (FDA-ARGOS): Supporting development and validation of Infectious Disease Dx tests.</title>
        <authorList>
            <person name="Sproer C."/>
            <person name="Gronow S."/>
            <person name="Severitt S."/>
            <person name="Schroder I."/>
            <person name="Tallon L."/>
            <person name="Sadzewicz L."/>
            <person name="Zhao X."/>
            <person name="Boylan J."/>
            <person name="Ott S."/>
            <person name="Bowen H."/>
            <person name="Vavikolanu K."/>
            <person name="Mehta A."/>
            <person name="Aluvathingal J."/>
            <person name="Nadendla S."/>
            <person name="Lowell S."/>
            <person name="Myers T."/>
            <person name="Yan Y."/>
            <person name="Sichtig H."/>
        </authorList>
    </citation>
    <scope>NUCLEOTIDE SEQUENCE [LARGE SCALE GENOMIC DNA]</scope>
    <source>
        <strain evidence="10 28">FDAARGOS_886</strain>
    </source>
</reference>
<dbReference type="SMART" id="SM00116">
    <property type="entry name" value="CBS"/>
    <property type="match status" value="2"/>
</dbReference>
<evidence type="ECO:0000313" key="19">
    <source>
        <dbReference type="Proteomes" id="UP000071369"/>
    </source>
</evidence>
<dbReference type="EMBL" id="RJNM01000007">
    <property type="protein sequence ID" value="RSI70842.1"/>
    <property type="molecule type" value="Genomic_DNA"/>
</dbReference>
<evidence type="ECO:0000313" key="5">
    <source>
        <dbReference type="EMBL" id="KXT94088.1"/>
    </source>
</evidence>
<dbReference type="EMBL" id="CP065706">
    <property type="protein sequence ID" value="QPS97235.1"/>
    <property type="molecule type" value="Genomic_DNA"/>
</dbReference>
<evidence type="ECO:0000313" key="13">
    <source>
        <dbReference type="EMBL" id="RSJ67002.1"/>
    </source>
</evidence>
<dbReference type="OrthoDB" id="2375431at2"/>
<evidence type="ECO:0000313" key="12">
    <source>
        <dbReference type="EMBL" id="RSI70842.1"/>
    </source>
</evidence>
<evidence type="ECO:0000313" key="8">
    <source>
        <dbReference type="EMBL" id="MDO6348101.1"/>
    </source>
</evidence>
<evidence type="ECO:0000313" key="4">
    <source>
        <dbReference type="EMBL" id="KEQ51049.1"/>
    </source>
</evidence>
<dbReference type="EMBL" id="RJNJ01000010">
    <property type="protein sequence ID" value="RSI65640.1"/>
    <property type="molecule type" value="Genomic_DNA"/>
</dbReference>
<dbReference type="SUPFAM" id="SSF54631">
    <property type="entry name" value="CBS-domain pair"/>
    <property type="match status" value="1"/>
</dbReference>
<dbReference type="Proteomes" id="UP000072363">
    <property type="component" value="Unassembled WGS sequence"/>
</dbReference>
<dbReference type="EMBL" id="LQZB01000186">
    <property type="protein sequence ID" value="KXU03605.1"/>
    <property type="molecule type" value="Genomic_DNA"/>
</dbReference>
<name>A0A081R776_STROR</name>
<dbReference type="Proteomes" id="UP000279863">
    <property type="component" value="Unassembled WGS sequence"/>
</dbReference>
<reference evidence="9 21" key="3">
    <citation type="submission" date="2016-07" db="EMBL/GenBank/DDBJ databases">
        <title>A clinical isolate of carbapenem-resistant Streptococcus oralis with altered penicillin binding proteins.</title>
        <authorList>
            <person name="Kanji J.N."/>
            <person name="Bharat A."/>
            <person name="Naidu P."/>
            <person name="Martin I."/>
            <person name="Mulvey M.R."/>
            <person name="Panaro C.D."/>
        </authorList>
    </citation>
    <scope>NUCLEOTIDE SEQUENCE [LARGE SCALE GENOMIC DNA]</scope>
    <source>
        <strain evidence="9 21">SC15-3744</strain>
    </source>
</reference>
<dbReference type="Proteomes" id="UP000028098">
    <property type="component" value="Unassembled WGS sequence"/>
</dbReference>
<evidence type="ECO:0000313" key="23">
    <source>
        <dbReference type="Proteomes" id="UP000267979"/>
    </source>
</evidence>
<evidence type="ECO:0000313" key="21">
    <source>
        <dbReference type="Proteomes" id="UP000183671"/>
    </source>
</evidence>
<dbReference type="AlphaFoldDB" id="A0A081R776"/>
<dbReference type="PATRIC" id="fig|1303.44.peg.175"/>
<dbReference type="InterPro" id="IPR048125">
    <property type="entry name" value="CBS_CbpB"/>
</dbReference>
<dbReference type="Proteomes" id="UP000070353">
    <property type="component" value="Unassembled WGS sequence"/>
</dbReference>
<dbReference type="PANTHER" id="PTHR43080">
    <property type="entry name" value="CBS DOMAIN-CONTAINING PROTEIN CBSX3, MITOCHONDRIAL"/>
    <property type="match status" value="1"/>
</dbReference>
<evidence type="ECO:0000313" key="20">
    <source>
        <dbReference type="Proteomes" id="UP000072363"/>
    </source>
</evidence>
<dbReference type="EMBL" id="JAUONQ010000005">
    <property type="protein sequence ID" value="MDO6348101.1"/>
    <property type="molecule type" value="Genomic_DNA"/>
</dbReference>
<protein>
    <submittedName>
        <fullName evidence="4">CBS domain protein</fullName>
    </submittedName>
    <submittedName>
        <fullName evidence="5 9 11">CBS domain-containing protein</fullName>
    </submittedName>
    <submittedName>
        <fullName evidence="8">Cyclic-di-AMP-binding protein CbpB</fullName>
    </submittedName>
    <submittedName>
        <fullName evidence="16">Cystathionine beta-synthase</fullName>
    </submittedName>
</protein>
<feature type="domain" description="CBS" evidence="3">
    <location>
        <begin position="88"/>
        <end position="144"/>
    </location>
</feature>
<dbReference type="EMBL" id="RJPJ01000007">
    <property type="protein sequence ID" value="RSJ67002.1"/>
    <property type="molecule type" value="Genomic_DNA"/>
</dbReference>
<dbReference type="EMBL" id="CABEIU010000002">
    <property type="protein sequence ID" value="VTT10916.1"/>
    <property type="molecule type" value="Genomic_DNA"/>
</dbReference>
<dbReference type="EMBL" id="LQNZ01000126">
    <property type="protein sequence ID" value="KXT94088.1"/>
    <property type="molecule type" value="Genomic_DNA"/>
</dbReference>